<dbReference type="EMBL" id="FOHV01000013">
    <property type="protein sequence ID" value="SET26063.1"/>
    <property type="molecule type" value="Genomic_DNA"/>
</dbReference>
<proteinExistence type="predicted"/>
<dbReference type="AlphaFoldDB" id="A0A1I0D2A3"/>
<organism evidence="1 2">
    <name type="scientific">Thorsellia anophelis DSM 18579</name>
    <dbReference type="NCBI Taxonomy" id="1123402"/>
    <lineage>
        <taxon>Bacteria</taxon>
        <taxon>Pseudomonadati</taxon>
        <taxon>Pseudomonadota</taxon>
        <taxon>Gammaproteobacteria</taxon>
        <taxon>Enterobacterales</taxon>
        <taxon>Thorselliaceae</taxon>
        <taxon>Thorsellia</taxon>
    </lineage>
</organism>
<protein>
    <submittedName>
        <fullName evidence="1">Uncharacterized protein</fullName>
    </submittedName>
</protein>
<accession>A0A1I0D2A3</accession>
<evidence type="ECO:0000313" key="1">
    <source>
        <dbReference type="EMBL" id="SET26063.1"/>
    </source>
</evidence>
<dbReference type="RefSeq" id="WP_093319999.1">
    <property type="nucleotide sequence ID" value="NZ_FOHV01000013.1"/>
</dbReference>
<reference evidence="2" key="1">
    <citation type="submission" date="2016-10" db="EMBL/GenBank/DDBJ databases">
        <authorList>
            <person name="Varghese N."/>
            <person name="Submissions S."/>
        </authorList>
    </citation>
    <scope>NUCLEOTIDE SEQUENCE [LARGE SCALE GENOMIC DNA]</scope>
    <source>
        <strain evidence="2">DSM 18579</strain>
    </source>
</reference>
<sequence>MNIEVDKNEDFATDYTFRTRRTPSPFPETDPDLEELGRVFKSTEFRTAAITTVVGGVVAANSDSTIIKAAGVAALMYGGFKIIDSFLKDGSIE</sequence>
<dbReference type="Proteomes" id="UP000242642">
    <property type="component" value="Unassembled WGS sequence"/>
</dbReference>
<evidence type="ECO:0000313" key="2">
    <source>
        <dbReference type="Proteomes" id="UP000242642"/>
    </source>
</evidence>
<dbReference type="STRING" id="1123402.SAMN02583745_01826"/>
<name>A0A1I0D2A3_9GAMM</name>
<keyword evidence="2" id="KW-1185">Reference proteome</keyword>
<gene>
    <name evidence="1" type="ORF">SAMN02583745_01826</name>
</gene>